<organism evidence="4 5">
    <name type="scientific">Terfezia boudieri ATCC MYA-4762</name>
    <dbReference type="NCBI Taxonomy" id="1051890"/>
    <lineage>
        <taxon>Eukaryota</taxon>
        <taxon>Fungi</taxon>
        <taxon>Dikarya</taxon>
        <taxon>Ascomycota</taxon>
        <taxon>Pezizomycotina</taxon>
        <taxon>Pezizomycetes</taxon>
        <taxon>Pezizales</taxon>
        <taxon>Pezizaceae</taxon>
        <taxon>Terfezia</taxon>
    </lineage>
</organism>
<feature type="compositionally biased region" description="Gly residues" evidence="2">
    <location>
        <begin position="538"/>
        <end position="560"/>
    </location>
</feature>
<dbReference type="OrthoDB" id="427480at2759"/>
<dbReference type="InterPro" id="IPR045307">
    <property type="entry name" value="ADCK1_dom"/>
</dbReference>
<dbReference type="InterPro" id="IPR051130">
    <property type="entry name" value="Mito_struct-func_regulator"/>
</dbReference>
<evidence type="ECO:0000256" key="1">
    <source>
        <dbReference type="ARBA" id="ARBA00009670"/>
    </source>
</evidence>
<sequence length="711" mass="79057">MSALRVLSRETRHPLVLLRLPPSSRRFSHRISFQCQRLRYTRGLHSTPAPQQYIPTFSTSTFTPLTPLNPAALPTHPPPKPPSSASLPRPRRLRKTAKTLLTLVTLTLATYLLDTHFNYSALTRSLRTLSTACLISLDYQLNFTSHKSQQQLSSLHSRNADRLVQLCLTNGGLYQKIGQAIAMQSALLPSEFQAKFARFFSDTPQASRSEIEKVLREEFPHLKDPVNELFVPGTFTNRAMGSASVAQVHKAQLNDGSGAWAAVKIQKPGISRQVGWDLGVFKFAMTVFSERMFGLPLGFVVPYICERLESETDFSIELNNSARMRRLVEENLDQGKVPGGAANWLFGIGDEKGRVYVPRVYEDLSTKRVLVAEWIDGITLSQGRRGAFKDKQINPKVVMDSLLKLFARQMFWWGEVHCDPHPGNILVRKVPAGRNSFDPPWTMGEIEEGGKMATEVVLLDHGLYIHLPPDLKRQYARLWMALMSLDTSTISEITQDWGFGNAEMVASMTMLRPYRGSIGVHIDLVGPPSAQPDEPGALGEGLGSAREGAGGAGGGGGGGGEGKKEMTPYERQLLLKHTLRTSLLHEELIPRQLIFLGRCMRILQANNQLLGSPVNRLNILSLSASESLLPRNPNYFRTRGLGLGGLVKSYLHYAIFRITLVLLDLGFLWVKVRSWIVGGGEGGFEDEIEERLKRVAREEWGLEIGGGVFRG</sequence>
<comment type="similarity">
    <text evidence="1">Belongs to the protein kinase superfamily. ADCK protein kinase family.</text>
</comment>
<name>A0A3N4LUH2_9PEZI</name>
<dbReference type="SUPFAM" id="SSF56112">
    <property type="entry name" value="Protein kinase-like (PK-like)"/>
    <property type="match status" value="1"/>
</dbReference>
<proteinExistence type="inferred from homology"/>
<evidence type="ECO:0000313" key="4">
    <source>
        <dbReference type="EMBL" id="RPB26564.1"/>
    </source>
</evidence>
<feature type="region of interest" description="Disordered" evidence="2">
    <location>
        <begin position="67"/>
        <end position="91"/>
    </location>
</feature>
<dbReference type="PANTHER" id="PTHR43173">
    <property type="entry name" value="ABC1 FAMILY PROTEIN"/>
    <property type="match status" value="1"/>
</dbReference>
<accession>A0A3N4LUH2</accession>
<dbReference type="PANTHER" id="PTHR43173:SF37">
    <property type="entry name" value="ABC1 FAMILY PROTEIN C10F6.14C"/>
    <property type="match status" value="1"/>
</dbReference>
<dbReference type="InterPro" id="IPR004147">
    <property type="entry name" value="ABC1_dom"/>
</dbReference>
<feature type="region of interest" description="Disordered" evidence="2">
    <location>
        <begin position="529"/>
        <end position="565"/>
    </location>
</feature>
<dbReference type="Proteomes" id="UP000267821">
    <property type="component" value="Unassembled WGS sequence"/>
</dbReference>
<evidence type="ECO:0000313" key="5">
    <source>
        <dbReference type="Proteomes" id="UP000267821"/>
    </source>
</evidence>
<gene>
    <name evidence="4" type="ORF">L211DRAFT_866438</name>
</gene>
<dbReference type="STRING" id="1051890.A0A3N4LUH2"/>
<dbReference type="CDD" id="cd13969">
    <property type="entry name" value="ADCK1-like"/>
    <property type="match status" value="1"/>
</dbReference>
<protein>
    <recommendedName>
        <fullName evidence="3">ABC1 atypical kinase-like domain-containing protein</fullName>
    </recommendedName>
</protein>
<reference evidence="4 5" key="1">
    <citation type="journal article" date="2018" name="Nat. Ecol. Evol.">
        <title>Pezizomycetes genomes reveal the molecular basis of ectomycorrhizal truffle lifestyle.</title>
        <authorList>
            <person name="Murat C."/>
            <person name="Payen T."/>
            <person name="Noel B."/>
            <person name="Kuo A."/>
            <person name="Morin E."/>
            <person name="Chen J."/>
            <person name="Kohler A."/>
            <person name="Krizsan K."/>
            <person name="Balestrini R."/>
            <person name="Da Silva C."/>
            <person name="Montanini B."/>
            <person name="Hainaut M."/>
            <person name="Levati E."/>
            <person name="Barry K.W."/>
            <person name="Belfiori B."/>
            <person name="Cichocki N."/>
            <person name="Clum A."/>
            <person name="Dockter R.B."/>
            <person name="Fauchery L."/>
            <person name="Guy J."/>
            <person name="Iotti M."/>
            <person name="Le Tacon F."/>
            <person name="Lindquist E.A."/>
            <person name="Lipzen A."/>
            <person name="Malagnac F."/>
            <person name="Mello A."/>
            <person name="Molinier V."/>
            <person name="Miyauchi S."/>
            <person name="Poulain J."/>
            <person name="Riccioni C."/>
            <person name="Rubini A."/>
            <person name="Sitrit Y."/>
            <person name="Splivallo R."/>
            <person name="Traeger S."/>
            <person name="Wang M."/>
            <person name="Zifcakova L."/>
            <person name="Wipf D."/>
            <person name="Zambonelli A."/>
            <person name="Paolocci F."/>
            <person name="Nowrousian M."/>
            <person name="Ottonello S."/>
            <person name="Baldrian P."/>
            <person name="Spatafora J.W."/>
            <person name="Henrissat B."/>
            <person name="Nagy L.G."/>
            <person name="Aury J.M."/>
            <person name="Wincker P."/>
            <person name="Grigoriev I.V."/>
            <person name="Bonfante P."/>
            <person name="Martin F.M."/>
        </authorList>
    </citation>
    <scope>NUCLEOTIDE SEQUENCE [LARGE SCALE GENOMIC DNA]</scope>
    <source>
        <strain evidence="4 5">ATCC MYA-4762</strain>
    </source>
</reference>
<dbReference type="Pfam" id="PF03109">
    <property type="entry name" value="ABC1"/>
    <property type="match status" value="1"/>
</dbReference>
<evidence type="ECO:0000259" key="3">
    <source>
        <dbReference type="Pfam" id="PF03109"/>
    </source>
</evidence>
<feature type="domain" description="ABC1 atypical kinase-like" evidence="3">
    <location>
        <begin position="201"/>
        <end position="493"/>
    </location>
</feature>
<dbReference type="EMBL" id="ML121534">
    <property type="protein sequence ID" value="RPB26564.1"/>
    <property type="molecule type" value="Genomic_DNA"/>
</dbReference>
<keyword evidence="5" id="KW-1185">Reference proteome</keyword>
<evidence type="ECO:0000256" key="2">
    <source>
        <dbReference type="SAM" id="MobiDB-lite"/>
    </source>
</evidence>
<dbReference type="AlphaFoldDB" id="A0A3N4LUH2"/>
<dbReference type="InterPro" id="IPR011009">
    <property type="entry name" value="Kinase-like_dom_sf"/>
</dbReference>
<dbReference type="InParanoid" id="A0A3N4LUH2"/>